<comment type="function">
    <text evidence="3">Poorly processive, error-prone DNA polymerase involved in untargeted mutagenesis. Copies undamaged DNA at stalled replication forks, which arise in vivo from mismatched or misaligned primer ends. These misaligned primers can be extended by PolIV. Exhibits no 3'-5' exonuclease (proofreading) activity. May be involved in translesional synthesis, in conjunction with the beta clamp from PolIII.</text>
</comment>
<name>A0A177IB11_9CORY</name>
<dbReference type="RefSeq" id="WP_066840295.1">
    <property type="nucleotide sequence ID" value="NZ_LSTQ01000024.1"/>
</dbReference>
<keyword evidence="2" id="KW-0227">DNA damage</keyword>
<dbReference type="OrthoDB" id="5244088at2"/>
<dbReference type="InterPro" id="IPR001126">
    <property type="entry name" value="UmuC"/>
</dbReference>
<dbReference type="Gene3D" id="3.30.70.270">
    <property type="match status" value="1"/>
</dbReference>
<dbReference type="SUPFAM" id="SSF56672">
    <property type="entry name" value="DNA/RNA polymerases"/>
    <property type="match status" value="1"/>
</dbReference>
<organism evidence="5 6">
    <name type="scientific">Corynebacterium stationis</name>
    <dbReference type="NCBI Taxonomy" id="1705"/>
    <lineage>
        <taxon>Bacteria</taxon>
        <taxon>Bacillati</taxon>
        <taxon>Actinomycetota</taxon>
        <taxon>Actinomycetes</taxon>
        <taxon>Mycobacteriales</taxon>
        <taxon>Corynebacteriaceae</taxon>
        <taxon>Corynebacterium</taxon>
    </lineage>
</organism>
<comment type="similarity">
    <text evidence="1">Belongs to the DNA polymerase type-Y family.</text>
</comment>
<proteinExistence type="inferred from homology"/>
<evidence type="ECO:0000313" key="6">
    <source>
        <dbReference type="Proteomes" id="UP000076947"/>
    </source>
</evidence>
<dbReference type="STRING" id="1705.CA21670_02120"/>
<dbReference type="Pfam" id="PF00817">
    <property type="entry name" value="IMS"/>
    <property type="match status" value="1"/>
</dbReference>
<dbReference type="PROSITE" id="PS50173">
    <property type="entry name" value="UMUC"/>
    <property type="match status" value="1"/>
</dbReference>
<dbReference type="InterPro" id="IPR043502">
    <property type="entry name" value="DNA/RNA_pol_sf"/>
</dbReference>
<evidence type="ECO:0000313" key="5">
    <source>
        <dbReference type="EMBL" id="OAH25997.1"/>
    </source>
</evidence>
<dbReference type="CDD" id="cd03468">
    <property type="entry name" value="PolY_like"/>
    <property type="match status" value="1"/>
</dbReference>
<gene>
    <name evidence="5" type="ORF">AYJ05_00635</name>
</gene>
<evidence type="ECO:0000256" key="2">
    <source>
        <dbReference type="ARBA" id="ARBA00022763"/>
    </source>
</evidence>
<dbReference type="Proteomes" id="UP000076947">
    <property type="component" value="Unassembled WGS sequence"/>
</dbReference>
<dbReference type="PANTHER" id="PTHR35369:SF2">
    <property type="entry name" value="BLR3025 PROTEIN"/>
    <property type="match status" value="1"/>
</dbReference>
<dbReference type="AlphaFoldDB" id="A0A177IB11"/>
<sequence length="554" mass="59701">MSDGQPRIAAPRIAALWFPDWPIQAAQIEDSSLTGAIIVVRHHHVDVCNRAARAAGVKRGMRLRQAQAICSEATVVEANEDRDGALFAVIASSLDDVASSVEVLRPGLVIVDAGAAERFHGAKAMEMLIDSVARQGVDTTVGVADEIATAIIAARDQETGHVVARGASEDYLSMQPVSVLSAETALGIPHELVQQFQQLGLRRLGDVANLPLRQVVNRFGPPGARVHDIVTARADRKVAPEEVRSDLSVAVIPADPIARVDSAAFAARQLAAKLHEKLAAAGVVCLRLKIRAEFNRGQALERIWRTREALSEDATADRVRWQLDGWLTAARAADAGAADAGAADGHPADDVESEGAGIIELSLEPMETSAPDFIGQLWGSGSSDEHVKRAISRVQSTLGTDKVLQPWAAGGRGVAERVDFVPYGDETPQKGDKLWPGQIPGPLPARRGGGPQHPASRIRLIDATAKDVVVTAEAVLSSVPYAIGWGKHRYKVVGWAGPWPVDTFWWQPQNAEDPENPRRVARLQLVGKAENEPYERAWLLQWVAGQWRVEATYS</sequence>
<dbReference type="EMBL" id="LSTQ01000024">
    <property type="protein sequence ID" value="OAH25997.1"/>
    <property type="molecule type" value="Genomic_DNA"/>
</dbReference>
<dbReference type="PANTHER" id="PTHR35369">
    <property type="entry name" value="BLR3025 PROTEIN-RELATED"/>
    <property type="match status" value="1"/>
</dbReference>
<comment type="caution">
    <text evidence="5">The sequence shown here is derived from an EMBL/GenBank/DDBJ whole genome shotgun (WGS) entry which is preliminary data.</text>
</comment>
<feature type="domain" description="UmuC" evidence="4">
    <location>
        <begin position="45"/>
        <end position="189"/>
    </location>
</feature>
<evidence type="ECO:0000256" key="3">
    <source>
        <dbReference type="ARBA" id="ARBA00025589"/>
    </source>
</evidence>
<dbReference type="GO" id="GO:0006281">
    <property type="term" value="P:DNA repair"/>
    <property type="evidence" value="ECO:0007669"/>
    <property type="project" value="InterPro"/>
</dbReference>
<accession>A0A177IB11</accession>
<evidence type="ECO:0000259" key="4">
    <source>
        <dbReference type="PROSITE" id="PS50173"/>
    </source>
</evidence>
<keyword evidence="6" id="KW-1185">Reference proteome</keyword>
<reference evidence="6" key="1">
    <citation type="submission" date="2016-02" db="EMBL/GenBank/DDBJ databases">
        <authorList>
            <person name="Kaur G."/>
            <person name="Nair G.R."/>
            <person name="Mayilraj S."/>
        </authorList>
    </citation>
    <scope>NUCLEOTIDE SEQUENCE [LARGE SCALE GENOMIC DNA]</scope>
    <source>
        <strain evidence="6">GA-15</strain>
    </source>
</reference>
<protein>
    <submittedName>
        <fullName evidence="5">DNA polymerase</fullName>
    </submittedName>
</protein>
<dbReference type="InterPro" id="IPR043128">
    <property type="entry name" value="Rev_trsase/Diguanyl_cyclase"/>
</dbReference>
<evidence type="ECO:0000256" key="1">
    <source>
        <dbReference type="ARBA" id="ARBA00010945"/>
    </source>
</evidence>
<dbReference type="InterPro" id="IPR050356">
    <property type="entry name" value="SulA_CellDiv_inhibitor"/>
</dbReference>
<dbReference type="Gene3D" id="3.40.1170.60">
    <property type="match status" value="1"/>
</dbReference>